<dbReference type="SUPFAM" id="SSF54862">
    <property type="entry name" value="4Fe-4S ferredoxins"/>
    <property type="match status" value="1"/>
</dbReference>
<dbReference type="Gene3D" id="3.40.50.11540">
    <property type="entry name" value="NADH-ubiquinone oxidoreductase 51kDa subunit"/>
    <property type="match status" value="1"/>
</dbReference>
<dbReference type="Pfam" id="PF01512">
    <property type="entry name" value="Complex1_51K"/>
    <property type="match status" value="1"/>
</dbReference>
<evidence type="ECO:0000256" key="4">
    <source>
        <dbReference type="ARBA" id="ARBA00022485"/>
    </source>
</evidence>
<comment type="caution">
    <text evidence="11">The sequence shown here is derived from an EMBL/GenBank/DDBJ whole genome shotgun (WGS) entry which is preliminary data.</text>
</comment>
<proteinExistence type="inferred from homology"/>
<accession>A0ABP5IMJ7</accession>
<evidence type="ECO:0000256" key="7">
    <source>
        <dbReference type="ARBA" id="ARBA00022723"/>
    </source>
</evidence>
<dbReference type="RefSeq" id="WP_344535395.1">
    <property type="nucleotide sequence ID" value="NZ_BAAAPE010000028.1"/>
</dbReference>
<dbReference type="Proteomes" id="UP001500016">
    <property type="component" value="Unassembled WGS sequence"/>
</dbReference>
<dbReference type="EMBL" id="BAAAPE010000028">
    <property type="protein sequence ID" value="GAA2103276.1"/>
    <property type="molecule type" value="Genomic_DNA"/>
</dbReference>
<dbReference type="SUPFAM" id="SSF142984">
    <property type="entry name" value="Nqo1 middle domain-like"/>
    <property type="match status" value="1"/>
</dbReference>
<evidence type="ECO:0000256" key="9">
    <source>
        <dbReference type="ARBA" id="ARBA00023014"/>
    </source>
</evidence>
<comment type="similarity">
    <text evidence="3">Belongs to the complex I 51 kDa subunit family.</text>
</comment>
<evidence type="ECO:0000256" key="2">
    <source>
        <dbReference type="ARBA" id="ARBA00001966"/>
    </source>
</evidence>
<dbReference type="Pfam" id="PF13459">
    <property type="entry name" value="Fer4_15"/>
    <property type="match status" value="1"/>
</dbReference>
<evidence type="ECO:0000313" key="12">
    <source>
        <dbReference type="Proteomes" id="UP001500016"/>
    </source>
</evidence>
<keyword evidence="6" id="KW-0288">FMN</keyword>
<reference evidence="12" key="1">
    <citation type="journal article" date="2019" name="Int. J. Syst. Evol. Microbiol.">
        <title>The Global Catalogue of Microorganisms (GCM) 10K type strain sequencing project: providing services to taxonomists for standard genome sequencing and annotation.</title>
        <authorList>
            <consortium name="The Broad Institute Genomics Platform"/>
            <consortium name="The Broad Institute Genome Sequencing Center for Infectious Disease"/>
            <person name="Wu L."/>
            <person name="Ma J."/>
        </authorList>
    </citation>
    <scope>NUCLEOTIDE SEQUENCE [LARGE SCALE GENOMIC DNA]</scope>
    <source>
        <strain evidence="12">JCM 15478</strain>
    </source>
</reference>
<keyword evidence="7" id="KW-0479">Metal-binding</keyword>
<keyword evidence="12" id="KW-1185">Reference proteome</keyword>
<sequence>MTPVPPTSAASAAASAMSAASAGRPAYALSPAPGPLAYGALSESLCAPPIASFGPARLLAGLGEVPRLGYVAHVAVHGPLPAPRPDALLELAELTGLRGRGGGAFPFARKLRAVQRAARRQGTGTAVVVNGSESEPVSLKDRTLLLRAPHLVLDGALLAAEALGAGEVCVGVTRQDTEESVRAALAEREAAGPLTRVVRLPDRFVTGESSALVNGLGQAPALPSGRGVRVSENGLGGLPTLLSNTETFAQLAVAARLGARAYRDTGLPGEPGTVLLTLTGRGVLETPTGVPLGYLLRLCGIPLGQGVLVGGYHGSWLTPEAVRSACVSRASLEALGATLGAGAVLPLREDTCPVGETARVARWLAGESAGQCGPCVLGLPALADALTSLAEGGTGGSGALEAVRERAYGVSGRGACTHPDGVSRFVASAMAAFADDFALHARTGASARGRGRGCGRPVLGALPVPEEATGRPVAAPPPAAPGPVPGAPVTLVAARPRAARLIVNWTLCRGHGLCAGIVPDLVELGPDGYPTRAAARVPAHLRRQARRAVRRCPALALRLES</sequence>
<keyword evidence="5" id="KW-0285">Flavoprotein</keyword>
<dbReference type="SUPFAM" id="SSF140490">
    <property type="entry name" value="Nqo1C-terminal domain-like"/>
    <property type="match status" value="1"/>
</dbReference>
<protein>
    <submittedName>
        <fullName evidence="11">NADH-quinone oxidoreductase subunit NuoF family protein</fullName>
    </submittedName>
</protein>
<gene>
    <name evidence="11" type="ORF">GCM10009801_78140</name>
</gene>
<evidence type="ECO:0000313" key="11">
    <source>
        <dbReference type="EMBL" id="GAA2103276.1"/>
    </source>
</evidence>
<dbReference type="InterPro" id="IPR050837">
    <property type="entry name" value="ComplexI_51kDa_subunit"/>
</dbReference>
<keyword evidence="8" id="KW-0408">Iron</keyword>
<dbReference type="PANTHER" id="PTHR11780:SF10">
    <property type="entry name" value="NADH DEHYDROGENASE [UBIQUINONE] FLAVOPROTEIN 1, MITOCHONDRIAL"/>
    <property type="match status" value="1"/>
</dbReference>
<dbReference type="Gene3D" id="3.10.20.600">
    <property type="match status" value="1"/>
</dbReference>
<evidence type="ECO:0000256" key="5">
    <source>
        <dbReference type="ARBA" id="ARBA00022630"/>
    </source>
</evidence>
<dbReference type="Pfam" id="PF10589">
    <property type="entry name" value="NADH_4Fe-4S"/>
    <property type="match status" value="1"/>
</dbReference>
<keyword evidence="9" id="KW-0411">Iron-sulfur</keyword>
<evidence type="ECO:0000256" key="6">
    <source>
        <dbReference type="ARBA" id="ARBA00022643"/>
    </source>
</evidence>
<dbReference type="InterPro" id="IPR019575">
    <property type="entry name" value="Nuop51_4Fe4S-bd"/>
</dbReference>
<comment type="cofactor">
    <cofactor evidence="1">
        <name>FMN</name>
        <dbReference type="ChEBI" id="CHEBI:58210"/>
    </cofactor>
</comment>
<dbReference type="PANTHER" id="PTHR11780">
    <property type="entry name" value="NADH-UBIQUINONE OXIDOREDUCTASE FLAVOPROTEIN 1 NDUFV1"/>
    <property type="match status" value="1"/>
</dbReference>
<name>A0ABP5IMJ7_9ACTN</name>
<dbReference type="InterPro" id="IPR037207">
    <property type="entry name" value="Nuop51_4Fe4S-bd_sf"/>
</dbReference>
<dbReference type="SUPFAM" id="SSF142019">
    <property type="entry name" value="Nqo1 FMN-binding domain-like"/>
    <property type="match status" value="1"/>
</dbReference>
<evidence type="ECO:0000256" key="1">
    <source>
        <dbReference type="ARBA" id="ARBA00001917"/>
    </source>
</evidence>
<dbReference type="InterPro" id="IPR011538">
    <property type="entry name" value="Nuo51_FMN-bd"/>
</dbReference>
<dbReference type="Gene3D" id="3.30.70.20">
    <property type="match status" value="1"/>
</dbReference>
<evidence type="ECO:0000256" key="3">
    <source>
        <dbReference type="ARBA" id="ARBA00007523"/>
    </source>
</evidence>
<evidence type="ECO:0000256" key="8">
    <source>
        <dbReference type="ARBA" id="ARBA00023004"/>
    </source>
</evidence>
<dbReference type="Gene3D" id="1.20.1440.230">
    <property type="entry name" value="NADH-ubiquinone oxidoreductase 51kDa subunit, iron-sulphur binding domain"/>
    <property type="match status" value="1"/>
</dbReference>
<comment type="cofactor">
    <cofactor evidence="2">
        <name>[4Fe-4S] cluster</name>
        <dbReference type="ChEBI" id="CHEBI:49883"/>
    </cofactor>
</comment>
<keyword evidence="4" id="KW-0004">4Fe-4S</keyword>
<organism evidence="11 12">
    <name type="scientific">Streptomyces albiaxialis</name>
    <dbReference type="NCBI Taxonomy" id="329523"/>
    <lineage>
        <taxon>Bacteria</taxon>
        <taxon>Bacillati</taxon>
        <taxon>Actinomycetota</taxon>
        <taxon>Actinomycetes</taxon>
        <taxon>Kitasatosporales</taxon>
        <taxon>Streptomycetaceae</taxon>
        <taxon>Streptomyces</taxon>
    </lineage>
</organism>
<feature type="domain" description="NADH-ubiquinone oxidoreductase 51kDa subunit iron-sulphur binding" evidence="10">
    <location>
        <begin position="354"/>
        <end position="400"/>
    </location>
</feature>
<dbReference type="SMART" id="SM00928">
    <property type="entry name" value="NADH_4Fe-4S"/>
    <property type="match status" value="1"/>
</dbReference>
<evidence type="ECO:0000259" key="10">
    <source>
        <dbReference type="SMART" id="SM00928"/>
    </source>
</evidence>
<dbReference type="InterPro" id="IPR037225">
    <property type="entry name" value="Nuo51_FMN-bd_sf"/>
</dbReference>